<evidence type="ECO:0000313" key="4">
    <source>
        <dbReference type="Proteomes" id="UP000053237"/>
    </source>
</evidence>
<keyword evidence="1" id="KW-1133">Transmembrane helix</keyword>
<dbReference type="OrthoDB" id="188749at2759"/>
<dbReference type="AlphaFoldDB" id="A0A024G3N0"/>
<reference evidence="3 4" key="1">
    <citation type="submission" date="2012-05" db="EMBL/GenBank/DDBJ databases">
        <title>Recombination and specialization in a pathogen metapopulation.</title>
        <authorList>
            <person name="Gardiner A."/>
            <person name="Kemen E."/>
            <person name="Schultz-Larsen T."/>
            <person name="MacLean D."/>
            <person name="Van Oosterhout C."/>
            <person name="Jones J.D.G."/>
        </authorList>
    </citation>
    <scope>NUCLEOTIDE SEQUENCE [LARGE SCALE GENOMIC DNA]</scope>
    <source>
        <strain evidence="3 4">Ac Nc2</strain>
    </source>
</reference>
<keyword evidence="4" id="KW-1185">Reference proteome</keyword>
<evidence type="ECO:0000259" key="2">
    <source>
        <dbReference type="Pfam" id="PF25085"/>
    </source>
</evidence>
<dbReference type="Pfam" id="PF25085">
    <property type="entry name" value="DUF7802"/>
    <property type="match status" value="1"/>
</dbReference>
<feature type="transmembrane region" description="Helical" evidence="1">
    <location>
        <begin position="40"/>
        <end position="60"/>
    </location>
</feature>
<feature type="transmembrane region" description="Helical" evidence="1">
    <location>
        <begin position="165"/>
        <end position="186"/>
    </location>
</feature>
<dbReference type="InParanoid" id="A0A024G3N0"/>
<evidence type="ECO:0000256" key="1">
    <source>
        <dbReference type="SAM" id="Phobius"/>
    </source>
</evidence>
<gene>
    <name evidence="3" type="ORF">BN9_022270</name>
</gene>
<name>A0A024G3N0_9STRA</name>
<feature type="domain" description="DUF7802" evidence="2">
    <location>
        <begin position="3"/>
        <end position="274"/>
    </location>
</feature>
<protein>
    <recommendedName>
        <fullName evidence="2">DUF7802 domain-containing protein</fullName>
    </recommendedName>
</protein>
<feature type="transmembrane region" description="Helical" evidence="1">
    <location>
        <begin position="81"/>
        <end position="108"/>
    </location>
</feature>
<dbReference type="Proteomes" id="UP000053237">
    <property type="component" value="Unassembled WGS sequence"/>
</dbReference>
<feature type="transmembrane region" description="Helical" evidence="1">
    <location>
        <begin position="253"/>
        <end position="275"/>
    </location>
</feature>
<proteinExistence type="predicted"/>
<comment type="caution">
    <text evidence="3">The sequence shown here is derived from an EMBL/GenBank/DDBJ whole genome shotgun (WGS) entry which is preliminary data.</text>
</comment>
<feature type="transmembrane region" description="Helical" evidence="1">
    <location>
        <begin position="114"/>
        <end position="132"/>
    </location>
</feature>
<accession>A0A024G3N0</accession>
<organism evidence="3 4">
    <name type="scientific">Albugo candida</name>
    <dbReference type="NCBI Taxonomy" id="65357"/>
    <lineage>
        <taxon>Eukaryota</taxon>
        <taxon>Sar</taxon>
        <taxon>Stramenopiles</taxon>
        <taxon>Oomycota</taxon>
        <taxon>Peronosporomycetes</taxon>
        <taxon>Albuginales</taxon>
        <taxon>Albuginaceae</taxon>
        <taxon>Albugo</taxon>
    </lineage>
</organism>
<dbReference type="EMBL" id="CAIX01000019">
    <property type="protein sequence ID" value="CCI41443.1"/>
    <property type="molecule type" value="Genomic_DNA"/>
</dbReference>
<dbReference type="InterPro" id="IPR056704">
    <property type="entry name" value="DUF7802"/>
</dbReference>
<evidence type="ECO:0000313" key="3">
    <source>
        <dbReference type="EMBL" id="CCI41443.1"/>
    </source>
</evidence>
<dbReference type="PANTHER" id="PTHR35982">
    <property type="entry name" value="AGAP005361-PA"/>
    <property type="match status" value="1"/>
</dbReference>
<keyword evidence="1" id="KW-0472">Membrane</keyword>
<dbReference type="PANTHER" id="PTHR35982:SF1">
    <property type="entry name" value="SPIROCYCLASE, AVEC FAMILY"/>
    <property type="match status" value="1"/>
</dbReference>
<keyword evidence="1" id="KW-0812">Transmembrane</keyword>
<sequence length="285" mass="33821">MAFFIVLLMYPFELLGSKLLWWTLHDTDPYVQDRVYNVPISTIAHLYLYSFAYHWAYTAIRELYLIDFGHNEETIRRDSLGVMWIVLFSLFLGSMFLTVFYGMIVLVLEIHPQVWVTIILGISLLFVCISVAHRDDPRVQAEIDPIGTYDAQMFHSASKHAINRALYIFSFTLIVSIFIFSPSKIISVGYHQMLGDCTENEEYMSWLDLDFYRPKYLCVHDYDEDFTLCNHPLQELPYQKKWYMICGREYEDFGTYLVMILALVTTWNVIFHHIMRPFRHRKSNH</sequence>